<feature type="domain" description="Transketolase-like pyrimidine-binding" evidence="12">
    <location>
        <begin position="609"/>
        <end position="806"/>
    </location>
</feature>
<gene>
    <name evidence="13" type="primary">sucA</name>
    <name evidence="13" type="ORF">NITFAB_0690</name>
</gene>
<evidence type="ECO:0000259" key="12">
    <source>
        <dbReference type="SMART" id="SM00861"/>
    </source>
</evidence>
<reference evidence="13" key="1">
    <citation type="submission" date="2018-05" db="EMBL/GenBank/DDBJ databases">
        <authorList>
            <person name="Lanie J.A."/>
            <person name="Ng W.-L."/>
            <person name="Kazmierczak K.M."/>
            <person name="Andrzejewski T.M."/>
            <person name="Davidsen T.M."/>
            <person name="Wayne K.J."/>
            <person name="Tettelin H."/>
            <person name="Glass J.I."/>
            <person name="Rusch D."/>
            <person name="Podicherti R."/>
            <person name="Tsui H.-C.T."/>
            <person name="Winkler M.E."/>
        </authorList>
    </citation>
    <scope>NUCLEOTIDE SEQUENCE</scope>
    <source>
        <strain evidence="13">KNB</strain>
    </source>
</reference>
<dbReference type="InterPro" id="IPR011603">
    <property type="entry name" value="2oxoglutarate_DH_E1"/>
</dbReference>
<accession>A0A2X0SCI9</accession>
<dbReference type="GO" id="GO:0030976">
    <property type="term" value="F:thiamine pyrophosphate binding"/>
    <property type="evidence" value="ECO:0007669"/>
    <property type="project" value="InterPro"/>
</dbReference>
<evidence type="ECO:0000256" key="7">
    <source>
        <dbReference type="ARBA" id="ARBA00023002"/>
    </source>
</evidence>
<dbReference type="NCBIfam" id="TIGR00239">
    <property type="entry name" value="2oxo_dh_E1"/>
    <property type="match status" value="1"/>
</dbReference>
<comment type="catalytic activity">
    <reaction evidence="11">
        <text>N(6)-[(R)-lipoyl]-L-lysyl-[protein] + 2-oxoglutarate + H(+) = N(6)-[(R)-S(8)-succinyldihydrolipoyl]-L-lysyl-[protein] + CO2</text>
        <dbReference type="Rhea" id="RHEA:12188"/>
        <dbReference type="Rhea" id="RHEA-COMP:10474"/>
        <dbReference type="Rhea" id="RHEA-COMP:20092"/>
        <dbReference type="ChEBI" id="CHEBI:15378"/>
        <dbReference type="ChEBI" id="CHEBI:16526"/>
        <dbReference type="ChEBI" id="CHEBI:16810"/>
        <dbReference type="ChEBI" id="CHEBI:83099"/>
        <dbReference type="ChEBI" id="CHEBI:83120"/>
        <dbReference type="EC" id="1.2.4.2"/>
    </reaction>
</comment>
<dbReference type="NCBIfam" id="NF006914">
    <property type="entry name" value="PRK09404.1"/>
    <property type="match status" value="1"/>
</dbReference>
<dbReference type="Pfam" id="PF16870">
    <property type="entry name" value="OxoGdeHyase_C"/>
    <property type="match status" value="1"/>
</dbReference>
<dbReference type="GO" id="GO:0006099">
    <property type="term" value="P:tricarboxylic acid cycle"/>
    <property type="evidence" value="ECO:0007669"/>
    <property type="project" value="TreeGrafter"/>
</dbReference>
<dbReference type="FunFam" id="3.40.50.12470:FF:000009">
    <property type="entry name" value="2-oxoglutarate dehydrogenase E1 component"/>
    <property type="match status" value="1"/>
</dbReference>
<dbReference type="EMBL" id="LS423452">
    <property type="protein sequence ID" value="SPS05101.1"/>
    <property type="molecule type" value="Genomic_DNA"/>
</dbReference>
<dbReference type="Pfam" id="PF16078">
    <property type="entry name" value="2-oxogl_dehyd_N"/>
    <property type="match status" value="1"/>
</dbReference>
<dbReference type="Gene3D" id="3.40.50.970">
    <property type="match status" value="1"/>
</dbReference>
<comment type="function">
    <text evidence="2">E1 component of the 2-oxoglutarate dehydrogenase (OGDH) complex which catalyzes the decarboxylation of 2-oxoglutarate, the first step in the conversion of 2-oxoglutarate to succinyl-CoA and CO(2).</text>
</comment>
<comment type="cofactor">
    <cofactor evidence="1">
        <name>thiamine diphosphate</name>
        <dbReference type="ChEBI" id="CHEBI:58937"/>
    </cofactor>
</comment>
<proteinExistence type="inferred from homology"/>
<dbReference type="AlphaFoldDB" id="A0A2X0SCI9"/>
<dbReference type="FunFam" id="1.10.287.1150:FF:000004">
    <property type="entry name" value="2-oxoglutarate dehydrogenase E1 component"/>
    <property type="match status" value="1"/>
</dbReference>
<evidence type="ECO:0000256" key="6">
    <source>
        <dbReference type="ARBA" id="ARBA00013321"/>
    </source>
</evidence>
<dbReference type="PIRSF" id="PIRSF000157">
    <property type="entry name" value="Oxoglu_dh_E1"/>
    <property type="match status" value="1"/>
</dbReference>
<dbReference type="Pfam" id="PF02779">
    <property type="entry name" value="Transket_pyr"/>
    <property type="match status" value="1"/>
</dbReference>
<dbReference type="Gene3D" id="3.40.50.12470">
    <property type="match status" value="1"/>
</dbReference>
<dbReference type="Gene3D" id="3.40.50.11610">
    <property type="entry name" value="Multifunctional 2-oxoglutarate metabolism enzyme, C-terminal domain"/>
    <property type="match status" value="1"/>
</dbReference>
<name>A0A2X0SCI9_9PROT</name>
<evidence type="ECO:0000256" key="10">
    <source>
        <dbReference type="ARBA" id="ARBA00030680"/>
    </source>
</evidence>
<evidence type="ECO:0000256" key="1">
    <source>
        <dbReference type="ARBA" id="ARBA00001964"/>
    </source>
</evidence>
<evidence type="ECO:0000256" key="3">
    <source>
        <dbReference type="ARBA" id="ARBA00006936"/>
    </source>
</evidence>
<protein>
    <recommendedName>
        <fullName evidence="6">2-oxoglutarate dehydrogenase E1 component</fullName>
        <ecNumber evidence="5">1.2.4.2</ecNumber>
    </recommendedName>
    <alternativeName>
        <fullName evidence="10">Alpha-ketoglutarate dehydrogenase</fullName>
    </alternativeName>
</protein>
<dbReference type="NCBIfam" id="NF008907">
    <property type="entry name" value="PRK12270.1"/>
    <property type="match status" value="1"/>
</dbReference>
<dbReference type="InterPro" id="IPR005475">
    <property type="entry name" value="Transketolase-like_Pyr-bd"/>
</dbReference>
<dbReference type="EC" id="1.2.4.2" evidence="5"/>
<dbReference type="Gene3D" id="1.10.287.1150">
    <property type="entry name" value="TPP helical domain"/>
    <property type="match status" value="1"/>
</dbReference>
<dbReference type="InterPro" id="IPR029061">
    <property type="entry name" value="THDP-binding"/>
</dbReference>
<dbReference type="InterPro" id="IPR032106">
    <property type="entry name" value="2-oxogl_dehyd_N"/>
</dbReference>
<comment type="similarity">
    <text evidence="3">Belongs to the alpha-ketoglutarate dehydrogenase family.</text>
</comment>
<dbReference type="InterPro" id="IPR042179">
    <property type="entry name" value="KGD_C_sf"/>
</dbReference>
<dbReference type="CDD" id="cd02016">
    <property type="entry name" value="TPP_E1_OGDC_like"/>
    <property type="match status" value="1"/>
</dbReference>
<evidence type="ECO:0000256" key="5">
    <source>
        <dbReference type="ARBA" id="ARBA00012280"/>
    </source>
</evidence>
<keyword evidence="7 13" id="KW-0560">Oxidoreductase</keyword>
<keyword evidence="8" id="KW-0786">Thiamine pyrophosphate</keyword>
<evidence type="ECO:0000256" key="9">
    <source>
        <dbReference type="ARBA" id="ARBA00023152"/>
    </source>
</evidence>
<evidence type="ECO:0000256" key="4">
    <source>
        <dbReference type="ARBA" id="ARBA00011301"/>
    </source>
</evidence>
<dbReference type="PANTHER" id="PTHR23152">
    <property type="entry name" value="2-OXOGLUTARATE DEHYDROGENASE"/>
    <property type="match status" value="1"/>
</dbReference>
<dbReference type="Pfam" id="PF00676">
    <property type="entry name" value="E1_dh"/>
    <property type="match status" value="1"/>
</dbReference>
<dbReference type="GO" id="GO:0005829">
    <property type="term" value="C:cytosol"/>
    <property type="evidence" value="ECO:0007669"/>
    <property type="project" value="TreeGrafter"/>
</dbReference>
<keyword evidence="9" id="KW-0324">Glycolysis</keyword>
<dbReference type="SUPFAM" id="SSF52518">
    <property type="entry name" value="Thiamin diphosphate-binding fold (THDP-binding)"/>
    <property type="match status" value="2"/>
</dbReference>
<evidence type="ECO:0000256" key="8">
    <source>
        <dbReference type="ARBA" id="ARBA00023052"/>
    </source>
</evidence>
<dbReference type="GO" id="GO:0004591">
    <property type="term" value="F:oxoglutarate dehydrogenase (succinyl-transferring) activity"/>
    <property type="evidence" value="ECO:0007669"/>
    <property type="project" value="UniProtKB-EC"/>
</dbReference>
<dbReference type="PANTHER" id="PTHR23152:SF4">
    <property type="entry name" value="2-OXOADIPATE DEHYDROGENASE COMPLEX COMPONENT E1"/>
    <property type="match status" value="1"/>
</dbReference>
<dbReference type="GO" id="GO:0045252">
    <property type="term" value="C:oxoglutarate dehydrogenase complex"/>
    <property type="evidence" value="ECO:0007669"/>
    <property type="project" value="TreeGrafter"/>
</dbReference>
<dbReference type="GO" id="GO:0006096">
    <property type="term" value="P:glycolytic process"/>
    <property type="evidence" value="ECO:0007669"/>
    <property type="project" value="UniProtKB-KW"/>
</dbReference>
<dbReference type="InterPro" id="IPR001017">
    <property type="entry name" value="DH_E1"/>
</dbReference>
<sequence>MEGHDSIVKNGSSLMTSDMHAMLGNSMLYGANMAYIENLYETYLAAPESVSDQWRVYFDTLQSGPLAQPRDMAHGPVIRAFAELPFAFCEHGEHQGMDLARKQVAVLQLINAYRFLGVRQASLDPLGRHPKPEAPELDPVFHGFAEADMDVTFNTGSLAGPPRLTLREILQLLRQTYCGSIGVEYMFISDVAQKRWIQNRLENVRSMPSYNADIKRRILERLTAAETLERYLHTKYVGQKRFSLEGGESLIPMLDHVLQHAGAQGVRETVIGMAHRGRLNVAVNTLGKLPRDLFAEFEGKHSENLTSGDVKYHQGFSSDISTPGGAMHLALAFNPSHLEIVNPVVEGSVRARQDRRGDREGREVMPLLLHGDAAFAGQGVIMETFSLSQTRGYRTGGTVHIIINNQIGFTTSDTRDTRSSLYCSDVAKMIEAPVFHVNGDDPEALLLVAEIALDYRMTFKRDVVIDMVCFRKLGHNEQDEPMVTQPFMYSYINKHPGTRELYARRLVEQNVIDEKDAGAMIAAYRRAMDEGINPVQLIISNFNKEYAVNWSKYKSDVSWDVAVDTTVPLEKLKKFSQRLTEVPENFKLQSRVEKIIADRRAMGKGEQPLDWGMAENLAYASLVAEGIPVRLSGEDSARGTFFHRHAVLHDQNRVEWDKGYHVPLRNIAPDQADFTVIDSILSEEAVLAFEYGYASAEPNTLVIWEAQFGDFANGAQVVIDQFISSGEAKWGRMCGLVMFLPHGYEGQGPEHSSGRMERYLQLCADYNIQVCVPSTSAQIFHLLRRQMLRPIRKPLVVFTPKSMLRSRDAFSPLDELAQGSFQPVIGEKGVLRAERVRRIIVCSGKIYHELMSARNKRGFEAVEAGALSSEEVAIIRLEQLYPFPHDAFKAQIASFPNATELLWCQEEPRNQGAWHRIQHYLMRHLRDNMRLVSAARPSAASPAAGYLAVHNEQQKAVIHAAFDCNLDQ</sequence>
<comment type="subunit">
    <text evidence="4">Homodimer. Part of the 2-oxoglutarate dehydrogenase (OGDH) complex composed of E1 (2-oxoglutarate dehydrogenase), E2 (dihydrolipoamide succinyltransferase) and E3 (dihydrolipoamide dehydrogenase); the complex contains multiple copies of the three enzymatic components (E1, E2 and E3).</text>
</comment>
<organism evidence="13">
    <name type="scientific">Candidatus Nitrotoga fabula</name>
    <dbReference type="NCBI Taxonomy" id="2182327"/>
    <lineage>
        <taxon>Bacteria</taxon>
        <taxon>Pseudomonadati</taxon>
        <taxon>Pseudomonadota</taxon>
        <taxon>Betaproteobacteria</taxon>
        <taxon>Nitrosomonadales</taxon>
        <taxon>Gallionellaceae</taxon>
        <taxon>Candidatus Nitrotoga</taxon>
    </lineage>
</organism>
<dbReference type="SMART" id="SM00861">
    <property type="entry name" value="Transket_pyr"/>
    <property type="match status" value="1"/>
</dbReference>
<evidence type="ECO:0000313" key="13">
    <source>
        <dbReference type="EMBL" id="SPS05101.1"/>
    </source>
</evidence>
<dbReference type="InterPro" id="IPR031717">
    <property type="entry name" value="ODO-1/KGD_C"/>
</dbReference>
<evidence type="ECO:0000256" key="2">
    <source>
        <dbReference type="ARBA" id="ARBA00003906"/>
    </source>
</evidence>
<evidence type="ECO:0000256" key="11">
    <source>
        <dbReference type="ARBA" id="ARBA00051911"/>
    </source>
</evidence>